<organism evidence="1 2">
    <name type="scientific">Ambrosia artemisiifolia</name>
    <name type="common">Common ragweed</name>
    <dbReference type="NCBI Taxonomy" id="4212"/>
    <lineage>
        <taxon>Eukaryota</taxon>
        <taxon>Viridiplantae</taxon>
        <taxon>Streptophyta</taxon>
        <taxon>Embryophyta</taxon>
        <taxon>Tracheophyta</taxon>
        <taxon>Spermatophyta</taxon>
        <taxon>Magnoliopsida</taxon>
        <taxon>eudicotyledons</taxon>
        <taxon>Gunneridae</taxon>
        <taxon>Pentapetalae</taxon>
        <taxon>asterids</taxon>
        <taxon>campanulids</taxon>
        <taxon>Asterales</taxon>
        <taxon>Asteraceae</taxon>
        <taxon>Asteroideae</taxon>
        <taxon>Heliantheae alliance</taxon>
        <taxon>Heliantheae</taxon>
        <taxon>Ambrosia</taxon>
    </lineage>
</organism>
<dbReference type="AlphaFoldDB" id="A0AAD5GTR8"/>
<dbReference type="Proteomes" id="UP001206925">
    <property type="component" value="Unassembled WGS sequence"/>
</dbReference>
<proteinExistence type="predicted"/>
<name>A0AAD5GTR8_AMBAR</name>
<evidence type="ECO:0000313" key="2">
    <source>
        <dbReference type="Proteomes" id="UP001206925"/>
    </source>
</evidence>
<dbReference type="EMBL" id="JAMZMK010001508">
    <property type="protein sequence ID" value="KAI7755232.1"/>
    <property type="molecule type" value="Genomic_DNA"/>
</dbReference>
<protein>
    <submittedName>
        <fullName evidence="1">Uncharacterized protein</fullName>
    </submittedName>
</protein>
<evidence type="ECO:0000313" key="1">
    <source>
        <dbReference type="EMBL" id="KAI7755232.1"/>
    </source>
</evidence>
<accession>A0AAD5GTR8</accession>
<keyword evidence="2" id="KW-1185">Reference proteome</keyword>
<reference evidence="1" key="1">
    <citation type="submission" date="2022-06" db="EMBL/GenBank/DDBJ databases">
        <title>Uncovering the hologenomic basis of an extraordinary plant invasion.</title>
        <authorList>
            <person name="Bieker V.C."/>
            <person name="Martin M.D."/>
            <person name="Gilbert T."/>
            <person name="Hodgins K."/>
            <person name="Battlay P."/>
            <person name="Petersen B."/>
            <person name="Wilson J."/>
        </authorList>
    </citation>
    <scope>NUCLEOTIDE SEQUENCE</scope>
    <source>
        <strain evidence="1">AA19_3_7</strain>
        <tissue evidence="1">Leaf</tissue>
    </source>
</reference>
<sequence>MLLVQIPRLLLDYDLALSRFIVHYDFATGNIVDGPFISQGLEKWNSCFISKLEDLKGATQLNSSLILARFLLLATYVSYEWMGWQWRNHDDKQKRKRKRKQLKRCRYDLDLFVSRSMTMEIHEGCGVVIEKKYGRDATNLGDEGGYGLKAFIIILSARGYWSHHQARNQLKLNHQLIHKLANSSKRNIITVP</sequence>
<comment type="caution">
    <text evidence="1">The sequence shown here is derived from an EMBL/GenBank/DDBJ whole genome shotgun (WGS) entry which is preliminary data.</text>
</comment>
<gene>
    <name evidence="1" type="ORF">M8C21_031955</name>
</gene>